<name>A0A0S2DLR6_LYSEN</name>
<gene>
    <name evidence="2" type="ORF">GLE_3987</name>
</gene>
<feature type="transmembrane region" description="Helical" evidence="1">
    <location>
        <begin position="132"/>
        <end position="150"/>
    </location>
</feature>
<keyword evidence="1" id="KW-0812">Transmembrane</keyword>
<sequence length="275" mass="29954">MILVEGVLRELHLGECREDLLQKIDGHYRGKSALAGASAGAGDLFGQAANAAMLAMCDGEAAQNFACIIDGQVVCGQFAGAQLLKEGNCVRIAAERNGDAIVACGILDEKQGLVWVEHPWGGAAEMLANWKIALWCFGFAYVPLTLLSWFQGAGSWSFWEFQLFIVAALVLLCGGLALWANKGMRTLSARSTEVFRLLGFSSPERVNLNKYQVSLVESRKRMKLISAKRKELREGTFTLPPKVPILNVSSEQLRNTHDYKQAIEDGKLSMASVGS</sequence>
<evidence type="ECO:0000256" key="1">
    <source>
        <dbReference type="SAM" id="Phobius"/>
    </source>
</evidence>
<reference evidence="2 3" key="1">
    <citation type="submission" date="2015-11" db="EMBL/GenBank/DDBJ databases">
        <title>Genome sequences of Lysobacter enzymogenes strain C3 and Lysobacter antibioticus ATCC 29479.</title>
        <authorList>
            <person name="Kobayashi D.Y."/>
        </authorList>
    </citation>
    <scope>NUCLEOTIDE SEQUENCE [LARGE SCALE GENOMIC DNA]</scope>
    <source>
        <strain evidence="2 3">C3</strain>
    </source>
</reference>
<dbReference type="KEGG" id="lez:GLE_3987"/>
<keyword evidence="1" id="KW-0472">Membrane</keyword>
<dbReference type="EMBL" id="CP013140">
    <property type="protein sequence ID" value="ALN59329.1"/>
    <property type="molecule type" value="Genomic_DNA"/>
</dbReference>
<evidence type="ECO:0000313" key="2">
    <source>
        <dbReference type="EMBL" id="ALN59329.1"/>
    </source>
</evidence>
<feature type="transmembrane region" description="Helical" evidence="1">
    <location>
        <begin position="156"/>
        <end position="180"/>
    </location>
</feature>
<accession>A0A0S2DLR6</accession>
<dbReference type="AlphaFoldDB" id="A0A0S2DLR6"/>
<keyword evidence="1" id="KW-1133">Transmembrane helix</keyword>
<protein>
    <submittedName>
        <fullName evidence="2">Uncharacterized protein</fullName>
    </submittedName>
</protein>
<dbReference type="Proteomes" id="UP000061569">
    <property type="component" value="Chromosome"/>
</dbReference>
<proteinExistence type="predicted"/>
<organism evidence="2 3">
    <name type="scientific">Lysobacter enzymogenes</name>
    <dbReference type="NCBI Taxonomy" id="69"/>
    <lineage>
        <taxon>Bacteria</taxon>
        <taxon>Pseudomonadati</taxon>
        <taxon>Pseudomonadota</taxon>
        <taxon>Gammaproteobacteria</taxon>
        <taxon>Lysobacterales</taxon>
        <taxon>Lysobacteraceae</taxon>
        <taxon>Lysobacter</taxon>
    </lineage>
</organism>
<evidence type="ECO:0000313" key="3">
    <source>
        <dbReference type="Proteomes" id="UP000061569"/>
    </source>
</evidence>
<dbReference type="PATRIC" id="fig|69.6.peg.3924"/>